<dbReference type="AlphaFoldDB" id="A0A1I1A1B5"/>
<evidence type="ECO:0000313" key="1">
    <source>
        <dbReference type="EMBL" id="SFB30368.1"/>
    </source>
</evidence>
<gene>
    <name evidence="1" type="ORF">SAMN04489723_10723</name>
</gene>
<protein>
    <submittedName>
        <fullName evidence="1">Uncharacterized protein</fullName>
    </submittedName>
</protein>
<dbReference type="EMBL" id="FOKK01000007">
    <property type="protein sequence ID" value="SFB30368.1"/>
    <property type="molecule type" value="Genomic_DNA"/>
</dbReference>
<dbReference type="STRING" id="237018.SAMN04489723_10723"/>
<dbReference type="Proteomes" id="UP000198790">
    <property type="component" value="Unassembled WGS sequence"/>
</dbReference>
<reference evidence="1 2" key="1">
    <citation type="submission" date="2016-10" db="EMBL/GenBank/DDBJ databases">
        <authorList>
            <person name="de Groot N.N."/>
        </authorList>
    </citation>
    <scope>NUCLEOTIDE SEQUENCE [LARGE SCALE GENOMIC DNA]</scope>
    <source>
        <strain evidence="1 2">DSM 23399</strain>
    </source>
</reference>
<keyword evidence="2" id="KW-1185">Reference proteome</keyword>
<evidence type="ECO:0000313" key="2">
    <source>
        <dbReference type="Proteomes" id="UP000198790"/>
    </source>
</evidence>
<dbReference type="OrthoDB" id="846260at2"/>
<organism evidence="1 2">
    <name type="scientific">Algoriphagus aquimarinus</name>
    <dbReference type="NCBI Taxonomy" id="237018"/>
    <lineage>
        <taxon>Bacteria</taxon>
        <taxon>Pseudomonadati</taxon>
        <taxon>Bacteroidota</taxon>
        <taxon>Cytophagia</taxon>
        <taxon>Cytophagales</taxon>
        <taxon>Cyclobacteriaceae</taxon>
        <taxon>Algoriphagus</taxon>
    </lineage>
</organism>
<name>A0A1I1A1B5_9BACT</name>
<proteinExistence type="predicted"/>
<accession>A0A1I1A1B5</accession>
<dbReference type="RefSeq" id="WP_092897149.1">
    <property type="nucleotide sequence ID" value="NZ_FOKK01000007.1"/>
</dbReference>
<sequence>MTILQKISNKLETYTGRGRTYFFRAIDKLYPQYYDLKKVDERIFPLGYCIPDELILDKVTDKTSLWAEVVPGLRETYRFSNEKDFYTMYAQAQFAFTWKKGGWDCLRHYEILANGTIPAFPDLAACPKDTLTHLPKELILQANKELLPWKDNPDYHSKYQNYATAILDHCKENISCSAVAKGFLKNLGVKSNQKILFLNCDANVNYSRELLFIGLSRVQESGKGLCYGYPKLDFLYDSFPLEKADKCYGKGFGYTRRLSSTPNSETLPTTDEEVENSIKQGQWDFIVYGKMGTDEGVLGIAPTCPFWKTVSEVYTKDQIAFVYGGDHIQNLKDMGSEHSRHLIAHAKLGKCFVRELKLS</sequence>